<organism evidence="2 3">
    <name type="scientific">Clavelina lepadiformis</name>
    <name type="common">Light-bulb sea squirt</name>
    <name type="synonym">Ascidia lepadiformis</name>
    <dbReference type="NCBI Taxonomy" id="159417"/>
    <lineage>
        <taxon>Eukaryota</taxon>
        <taxon>Metazoa</taxon>
        <taxon>Chordata</taxon>
        <taxon>Tunicata</taxon>
        <taxon>Ascidiacea</taxon>
        <taxon>Aplousobranchia</taxon>
        <taxon>Clavelinidae</taxon>
        <taxon>Clavelina</taxon>
    </lineage>
</organism>
<evidence type="ECO:0000256" key="1">
    <source>
        <dbReference type="SAM" id="MobiDB-lite"/>
    </source>
</evidence>
<evidence type="ECO:0000313" key="2">
    <source>
        <dbReference type="EMBL" id="CAK8672210.1"/>
    </source>
</evidence>
<feature type="compositionally biased region" description="Polar residues" evidence="1">
    <location>
        <begin position="66"/>
        <end position="76"/>
    </location>
</feature>
<name>A0ABP0F190_CLALP</name>
<feature type="region of interest" description="Disordered" evidence="1">
    <location>
        <begin position="37"/>
        <end position="76"/>
    </location>
</feature>
<keyword evidence="3" id="KW-1185">Reference proteome</keyword>
<dbReference type="EMBL" id="CAWYQH010000001">
    <property type="protein sequence ID" value="CAK8672210.1"/>
    <property type="molecule type" value="Genomic_DNA"/>
</dbReference>
<protein>
    <submittedName>
        <fullName evidence="2">Uncharacterized protein</fullName>
    </submittedName>
</protein>
<dbReference type="Proteomes" id="UP001642483">
    <property type="component" value="Unassembled WGS sequence"/>
</dbReference>
<sequence>MPCFEQNKQETLFLSTKKDQQPAVTVTTTMNTVPVQSGFAQASPPPGYAATGTKNYFSPPGYPITGHSNVPETKDS</sequence>
<evidence type="ECO:0000313" key="3">
    <source>
        <dbReference type="Proteomes" id="UP001642483"/>
    </source>
</evidence>
<gene>
    <name evidence="2" type="ORF">CVLEPA_LOCUS1191</name>
</gene>
<reference evidence="2 3" key="1">
    <citation type="submission" date="2024-02" db="EMBL/GenBank/DDBJ databases">
        <authorList>
            <person name="Daric V."/>
            <person name="Darras S."/>
        </authorList>
    </citation>
    <scope>NUCLEOTIDE SEQUENCE [LARGE SCALE GENOMIC DNA]</scope>
</reference>
<accession>A0ABP0F190</accession>
<comment type="caution">
    <text evidence="2">The sequence shown here is derived from an EMBL/GenBank/DDBJ whole genome shotgun (WGS) entry which is preliminary data.</text>
</comment>
<proteinExistence type="predicted"/>